<dbReference type="RefSeq" id="XP_040644916.1">
    <property type="nucleotide sequence ID" value="XM_040792949.1"/>
</dbReference>
<protein>
    <submittedName>
        <fullName evidence="3">Uncharacterized protein</fullName>
    </submittedName>
</protein>
<evidence type="ECO:0000256" key="1">
    <source>
        <dbReference type="SAM" id="Coils"/>
    </source>
</evidence>
<dbReference type="EMBL" id="LHQR01000069">
    <property type="protein sequence ID" value="KXG46380.1"/>
    <property type="molecule type" value="Genomic_DNA"/>
</dbReference>
<accession>A0A135LBY1</accession>
<evidence type="ECO:0000256" key="2">
    <source>
        <dbReference type="SAM" id="MobiDB-lite"/>
    </source>
</evidence>
<reference evidence="3 4" key="1">
    <citation type="journal article" date="2016" name="BMC Genomics">
        <title>Genome sequencing and secondary metabolism of the postharvest pathogen Penicillium griseofulvum.</title>
        <authorList>
            <person name="Banani H."/>
            <person name="Marcet-Houben M."/>
            <person name="Ballester A.R."/>
            <person name="Abbruscato P."/>
            <person name="Gonzalez-Candelas L."/>
            <person name="Gabaldon T."/>
            <person name="Spadaro D."/>
        </authorList>
    </citation>
    <scope>NUCLEOTIDE SEQUENCE [LARGE SCALE GENOMIC DNA]</scope>
    <source>
        <strain evidence="3 4">PG3</strain>
    </source>
</reference>
<feature type="coiled-coil region" evidence="1">
    <location>
        <begin position="110"/>
        <end position="144"/>
    </location>
</feature>
<name>A0A135LBY1_PENPA</name>
<dbReference type="OMA" id="QRNRDTF"/>
<dbReference type="Proteomes" id="UP000070168">
    <property type="component" value="Unassembled WGS sequence"/>
</dbReference>
<dbReference type="OrthoDB" id="4324196at2759"/>
<evidence type="ECO:0000313" key="3">
    <source>
        <dbReference type="EMBL" id="KXG46380.1"/>
    </source>
</evidence>
<gene>
    <name evidence="3" type="ORF">PGRI_052360</name>
</gene>
<keyword evidence="4" id="KW-1185">Reference proteome</keyword>
<dbReference type="GeneID" id="63708249"/>
<feature type="region of interest" description="Disordered" evidence="2">
    <location>
        <begin position="163"/>
        <end position="188"/>
    </location>
</feature>
<comment type="caution">
    <text evidence="3">The sequence shown here is derived from an EMBL/GenBank/DDBJ whole genome shotgun (WGS) entry which is preliminary data.</text>
</comment>
<sequence length="204" mass="23460">MSTYKTKRDAFASNMHTEKKLSIEEWLENASTANIKKPVSTPGLAMPEKCLFSLEPQSDMDKELWRDEIEDSIRKLEERVRKSGLQQDIVQEKMTSLEERLSMRDFIQQYTGLKERLAVYERLLANADEQINTQQELIEHLFEAQTMTSQQVAFITQKLSQPKQFVQQPQKEKPEGQHSNPGGVNKSTAAFDYVLVSEDEATTS</sequence>
<dbReference type="AlphaFoldDB" id="A0A135LBY1"/>
<proteinExistence type="predicted"/>
<keyword evidence="1" id="KW-0175">Coiled coil</keyword>
<feature type="compositionally biased region" description="Polar residues" evidence="2">
    <location>
        <begin position="177"/>
        <end position="188"/>
    </location>
</feature>
<organism evidence="3 4">
    <name type="scientific">Penicillium patulum</name>
    <name type="common">Penicillium griseofulvum</name>
    <dbReference type="NCBI Taxonomy" id="5078"/>
    <lineage>
        <taxon>Eukaryota</taxon>
        <taxon>Fungi</taxon>
        <taxon>Dikarya</taxon>
        <taxon>Ascomycota</taxon>
        <taxon>Pezizomycotina</taxon>
        <taxon>Eurotiomycetes</taxon>
        <taxon>Eurotiomycetidae</taxon>
        <taxon>Eurotiales</taxon>
        <taxon>Aspergillaceae</taxon>
        <taxon>Penicillium</taxon>
    </lineage>
</organism>
<evidence type="ECO:0000313" key="4">
    <source>
        <dbReference type="Proteomes" id="UP000070168"/>
    </source>
</evidence>